<organism evidence="4 5">
    <name type="scientific">Pararge aegeria aegeria</name>
    <dbReference type="NCBI Taxonomy" id="348720"/>
    <lineage>
        <taxon>Eukaryota</taxon>
        <taxon>Metazoa</taxon>
        <taxon>Ecdysozoa</taxon>
        <taxon>Arthropoda</taxon>
        <taxon>Hexapoda</taxon>
        <taxon>Insecta</taxon>
        <taxon>Pterygota</taxon>
        <taxon>Neoptera</taxon>
        <taxon>Endopterygota</taxon>
        <taxon>Lepidoptera</taxon>
        <taxon>Glossata</taxon>
        <taxon>Ditrysia</taxon>
        <taxon>Papilionoidea</taxon>
        <taxon>Nymphalidae</taxon>
        <taxon>Satyrinae</taxon>
        <taxon>Satyrini</taxon>
        <taxon>Parargina</taxon>
        <taxon>Pararge</taxon>
    </lineage>
</organism>
<dbReference type="Pfam" id="PF00058">
    <property type="entry name" value="Ldl_recept_b"/>
    <property type="match status" value="1"/>
</dbReference>
<proteinExistence type="predicted"/>
<dbReference type="InterPro" id="IPR011042">
    <property type="entry name" value="6-blade_b-propeller_TolB-like"/>
</dbReference>
<dbReference type="AlphaFoldDB" id="A0A8S4QIT9"/>
<dbReference type="GO" id="GO:0017147">
    <property type="term" value="F:Wnt-protein binding"/>
    <property type="evidence" value="ECO:0007669"/>
    <property type="project" value="TreeGrafter"/>
</dbReference>
<name>A0A8S4QIT9_9NEOP</name>
<evidence type="ECO:0000256" key="3">
    <source>
        <dbReference type="PROSITE-ProRule" id="PRU00461"/>
    </source>
</evidence>
<feature type="repeat" description="LDL-receptor class B" evidence="3">
    <location>
        <begin position="150"/>
        <end position="195"/>
    </location>
</feature>
<dbReference type="PANTHER" id="PTHR46513">
    <property type="entry name" value="VITELLOGENIN RECEPTOR-LIKE PROTEIN-RELATED-RELATED"/>
    <property type="match status" value="1"/>
</dbReference>
<evidence type="ECO:0000313" key="5">
    <source>
        <dbReference type="Proteomes" id="UP000838756"/>
    </source>
</evidence>
<dbReference type="PANTHER" id="PTHR46513:SF13">
    <property type="entry name" value="EGF-LIKE DOMAIN-CONTAINING PROTEIN"/>
    <property type="match status" value="1"/>
</dbReference>
<dbReference type="InterPro" id="IPR050778">
    <property type="entry name" value="Cueball_EGF_LRP_Nidogen"/>
</dbReference>
<dbReference type="PROSITE" id="PS51120">
    <property type="entry name" value="LDLRB"/>
    <property type="match status" value="1"/>
</dbReference>
<feature type="non-terminal residue" evidence="4">
    <location>
        <position position="1"/>
    </location>
</feature>
<dbReference type="EMBL" id="CAKXAJ010007715">
    <property type="protein sequence ID" value="CAH2210535.1"/>
    <property type="molecule type" value="Genomic_DNA"/>
</dbReference>
<dbReference type="GO" id="GO:0042813">
    <property type="term" value="F:Wnt receptor activity"/>
    <property type="evidence" value="ECO:0007669"/>
    <property type="project" value="TreeGrafter"/>
</dbReference>
<dbReference type="SMART" id="SM00135">
    <property type="entry name" value="LY"/>
    <property type="match status" value="4"/>
</dbReference>
<accession>A0A8S4QIT9</accession>
<reference evidence="4" key="1">
    <citation type="submission" date="2022-03" db="EMBL/GenBank/DDBJ databases">
        <authorList>
            <person name="Lindestad O."/>
        </authorList>
    </citation>
    <scope>NUCLEOTIDE SEQUENCE</scope>
</reference>
<dbReference type="Gene3D" id="2.120.10.30">
    <property type="entry name" value="TolB, C-terminal domain"/>
    <property type="match status" value="1"/>
</dbReference>
<dbReference type="SUPFAM" id="SSF57196">
    <property type="entry name" value="EGF/Laminin"/>
    <property type="match status" value="1"/>
</dbReference>
<dbReference type="Pfam" id="PF14670">
    <property type="entry name" value="FXa_inhibition"/>
    <property type="match status" value="1"/>
</dbReference>
<evidence type="ECO:0000313" key="4">
    <source>
        <dbReference type="EMBL" id="CAH2210535.1"/>
    </source>
</evidence>
<protein>
    <submittedName>
        <fullName evidence="4">Jg5215 protein</fullName>
    </submittedName>
</protein>
<gene>
    <name evidence="4" type="primary">jg5215</name>
    <name evidence="4" type="ORF">PAEG_LOCUS2440</name>
</gene>
<dbReference type="InterPro" id="IPR000033">
    <property type="entry name" value="LDLR_classB_rpt"/>
</dbReference>
<sequence>ENSYLMVLKGSQIIDLSTDGSGRAGQLPPVVGIQGGVQLDYDRQGHMLYWLQSISGDSEDDENCTIYTMPYGGGNKVEFFGQDTGIVGSPSSIAFDWLGRNLFMANKIASNIELIRVDGKVKYRTIVFANDGSKMSIAKPKGICLDPTEGKIYWSDEGGYGVPAKIGKVNMDGSNPTILVDNIERPEAITIDIDRKIVYFSTQYPASINSMNTEGNDRKTILTEANAISYPKVIAVLDSRLYVLDTRHEKIFKADLPNGDNIKVILDNESDLKSLTIFQKRKMMHHPCSQNNGGCEQICIPSEGGSRICSCSIGYRKENEVNCVPY</sequence>
<keyword evidence="1" id="KW-0245">EGF-like domain</keyword>
<comment type="caution">
    <text evidence="4">The sequence shown here is derived from an EMBL/GenBank/DDBJ whole genome shotgun (WGS) entry which is preliminary data.</text>
</comment>
<feature type="non-terminal residue" evidence="4">
    <location>
        <position position="326"/>
    </location>
</feature>
<dbReference type="OrthoDB" id="21182at2759"/>
<dbReference type="Proteomes" id="UP000838756">
    <property type="component" value="Unassembled WGS sequence"/>
</dbReference>
<evidence type="ECO:0000256" key="1">
    <source>
        <dbReference type="ARBA" id="ARBA00022536"/>
    </source>
</evidence>
<keyword evidence="2" id="KW-0677">Repeat</keyword>
<keyword evidence="5" id="KW-1185">Reference proteome</keyword>
<evidence type="ECO:0000256" key="2">
    <source>
        <dbReference type="ARBA" id="ARBA00022737"/>
    </source>
</evidence>
<dbReference type="GO" id="GO:0060070">
    <property type="term" value="P:canonical Wnt signaling pathway"/>
    <property type="evidence" value="ECO:0007669"/>
    <property type="project" value="TreeGrafter"/>
</dbReference>
<dbReference type="GO" id="GO:0005886">
    <property type="term" value="C:plasma membrane"/>
    <property type="evidence" value="ECO:0007669"/>
    <property type="project" value="TreeGrafter"/>
</dbReference>
<dbReference type="SUPFAM" id="SSF63825">
    <property type="entry name" value="YWTD domain"/>
    <property type="match status" value="1"/>
</dbReference>